<evidence type="ECO:0000256" key="1">
    <source>
        <dbReference type="SAM" id="MobiDB-lite"/>
    </source>
</evidence>
<reference evidence="2" key="2">
    <citation type="journal article" date="2020" name="Nat. Commun.">
        <title>Large-scale genome sequencing of mycorrhizal fungi provides insights into the early evolution of symbiotic traits.</title>
        <authorList>
            <person name="Miyauchi S."/>
            <person name="Kiss E."/>
            <person name="Kuo A."/>
            <person name="Drula E."/>
            <person name="Kohler A."/>
            <person name="Sanchez-Garcia M."/>
            <person name="Morin E."/>
            <person name="Andreopoulos B."/>
            <person name="Barry K.W."/>
            <person name="Bonito G."/>
            <person name="Buee M."/>
            <person name="Carver A."/>
            <person name="Chen C."/>
            <person name="Cichocki N."/>
            <person name="Clum A."/>
            <person name="Culley D."/>
            <person name="Crous P.W."/>
            <person name="Fauchery L."/>
            <person name="Girlanda M."/>
            <person name="Hayes R.D."/>
            <person name="Keri Z."/>
            <person name="LaButti K."/>
            <person name="Lipzen A."/>
            <person name="Lombard V."/>
            <person name="Magnuson J."/>
            <person name="Maillard F."/>
            <person name="Murat C."/>
            <person name="Nolan M."/>
            <person name="Ohm R.A."/>
            <person name="Pangilinan J."/>
            <person name="Pereira M.F."/>
            <person name="Perotto S."/>
            <person name="Peter M."/>
            <person name="Pfister S."/>
            <person name="Riley R."/>
            <person name="Sitrit Y."/>
            <person name="Stielow J.B."/>
            <person name="Szollosi G."/>
            <person name="Zifcakova L."/>
            <person name="Stursova M."/>
            <person name="Spatafora J.W."/>
            <person name="Tedersoo L."/>
            <person name="Vaario L.M."/>
            <person name="Yamada A."/>
            <person name="Yan M."/>
            <person name="Wang P."/>
            <person name="Xu J."/>
            <person name="Bruns T."/>
            <person name="Baldrian P."/>
            <person name="Vilgalys R."/>
            <person name="Dunand C."/>
            <person name="Henrissat B."/>
            <person name="Grigoriev I.V."/>
            <person name="Hibbett D."/>
            <person name="Nagy L.G."/>
            <person name="Martin F.M."/>
        </authorList>
    </citation>
    <scope>NUCLEOTIDE SEQUENCE</scope>
    <source>
        <strain evidence="2">BED1</strain>
    </source>
</reference>
<sequence>MNAQSTSHSSILKGGTNHKVVKNSGQKNGETWQEFFARRSEEHSRTKEKESAADRTRRKQRADHASQGGAPGRKGARVFYWEEEDDGFRVRTPMGRDRASNEWSRYTRGRKRYDEFADEWDICTDFDSNDAFSSEESDNEAEDGFLGPTVLQKRDTATSLDIPLEPAEPVGKENGGKEATSSDIPPEPAEPVGEEVAMSVNSREDRTAYRQPPTSPRQSVKPLIDFHIDYLVRLLESHHELLDSVLLLQDSIKILMAGSKPAIVFWHLRRLKRMSPNTPEIEEAFNMLSECISHVDML</sequence>
<evidence type="ECO:0000313" key="2">
    <source>
        <dbReference type="EMBL" id="KAF8437692.1"/>
    </source>
</evidence>
<feature type="compositionally biased region" description="Basic and acidic residues" evidence="1">
    <location>
        <begin position="36"/>
        <end position="55"/>
    </location>
</feature>
<dbReference type="EMBL" id="WHUW01000018">
    <property type="protein sequence ID" value="KAF8437692.1"/>
    <property type="molecule type" value="Genomic_DNA"/>
</dbReference>
<evidence type="ECO:0000313" key="3">
    <source>
        <dbReference type="Proteomes" id="UP001194468"/>
    </source>
</evidence>
<keyword evidence="3" id="KW-1185">Reference proteome</keyword>
<feature type="region of interest" description="Disordered" evidence="1">
    <location>
        <begin position="157"/>
        <end position="216"/>
    </location>
</feature>
<organism evidence="2 3">
    <name type="scientific">Boletus edulis BED1</name>
    <dbReference type="NCBI Taxonomy" id="1328754"/>
    <lineage>
        <taxon>Eukaryota</taxon>
        <taxon>Fungi</taxon>
        <taxon>Dikarya</taxon>
        <taxon>Basidiomycota</taxon>
        <taxon>Agaricomycotina</taxon>
        <taxon>Agaricomycetes</taxon>
        <taxon>Agaricomycetidae</taxon>
        <taxon>Boletales</taxon>
        <taxon>Boletineae</taxon>
        <taxon>Boletaceae</taxon>
        <taxon>Boletoideae</taxon>
        <taxon>Boletus</taxon>
    </lineage>
</organism>
<feature type="region of interest" description="Disordered" evidence="1">
    <location>
        <begin position="127"/>
        <end position="146"/>
    </location>
</feature>
<name>A0AAD4BRH8_BOLED</name>
<reference evidence="2" key="1">
    <citation type="submission" date="2019-10" db="EMBL/GenBank/DDBJ databases">
        <authorList>
            <consortium name="DOE Joint Genome Institute"/>
            <person name="Kuo A."/>
            <person name="Miyauchi S."/>
            <person name="Kiss E."/>
            <person name="Drula E."/>
            <person name="Kohler A."/>
            <person name="Sanchez-Garcia M."/>
            <person name="Andreopoulos B."/>
            <person name="Barry K.W."/>
            <person name="Bonito G."/>
            <person name="Buee M."/>
            <person name="Carver A."/>
            <person name="Chen C."/>
            <person name="Cichocki N."/>
            <person name="Clum A."/>
            <person name="Culley D."/>
            <person name="Crous P.W."/>
            <person name="Fauchery L."/>
            <person name="Girlanda M."/>
            <person name="Hayes R."/>
            <person name="Keri Z."/>
            <person name="LaButti K."/>
            <person name="Lipzen A."/>
            <person name="Lombard V."/>
            <person name="Magnuson J."/>
            <person name="Maillard F."/>
            <person name="Morin E."/>
            <person name="Murat C."/>
            <person name="Nolan M."/>
            <person name="Ohm R."/>
            <person name="Pangilinan J."/>
            <person name="Pereira M."/>
            <person name="Perotto S."/>
            <person name="Peter M."/>
            <person name="Riley R."/>
            <person name="Sitrit Y."/>
            <person name="Stielow B."/>
            <person name="Szollosi G."/>
            <person name="Zifcakova L."/>
            <person name="Stursova M."/>
            <person name="Spatafora J.W."/>
            <person name="Tedersoo L."/>
            <person name="Vaario L.-M."/>
            <person name="Yamada A."/>
            <person name="Yan M."/>
            <person name="Wang P."/>
            <person name="Xu J."/>
            <person name="Bruns T."/>
            <person name="Baldrian P."/>
            <person name="Vilgalys R."/>
            <person name="Henrissat B."/>
            <person name="Grigoriev I.V."/>
            <person name="Hibbett D."/>
            <person name="Nagy L.G."/>
            <person name="Martin F.M."/>
        </authorList>
    </citation>
    <scope>NUCLEOTIDE SEQUENCE</scope>
    <source>
        <strain evidence="2">BED1</strain>
    </source>
</reference>
<feature type="compositionally biased region" description="Polar residues" evidence="1">
    <location>
        <begin position="1"/>
        <end position="10"/>
    </location>
</feature>
<dbReference type="AlphaFoldDB" id="A0AAD4BRH8"/>
<protein>
    <submittedName>
        <fullName evidence="2">Uncharacterized protein</fullName>
    </submittedName>
</protein>
<accession>A0AAD4BRH8</accession>
<comment type="caution">
    <text evidence="2">The sequence shown here is derived from an EMBL/GenBank/DDBJ whole genome shotgun (WGS) entry which is preliminary data.</text>
</comment>
<feature type="compositionally biased region" description="Acidic residues" evidence="1">
    <location>
        <begin position="127"/>
        <end position="143"/>
    </location>
</feature>
<feature type="region of interest" description="Disordered" evidence="1">
    <location>
        <begin position="1"/>
        <end position="78"/>
    </location>
</feature>
<proteinExistence type="predicted"/>
<gene>
    <name evidence="2" type="ORF">L210DRAFT_3647365</name>
</gene>
<dbReference type="Proteomes" id="UP001194468">
    <property type="component" value="Unassembled WGS sequence"/>
</dbReference>